<dbReference type="Gene3D" id="1.10.287.690">
    <property type="entry name" value="Helix hairpin bin"/>
    <property type="match status" value="1"/>
</dbReference>
<dbReference type="AlphaFoldDB" id="A0A388L7M8"/>
<dbReference type="GO" id="GO:0000166">
    <property type="term" value="F:nucleotide binding"/>
    <property type="evidence" value="ECO:0007669"/>
    <property type="project" value="InterPro"/>
</dbReference>
<dbReference type="GO" id="GO:0051539">
    <property type="term" value="F:4 iron, 4 sulfur cluster binding"/>
    <property type="evidence" value="ECO:0007669"/>
    <property type="project" value="UniProtKB-KW"/>
</dbReference>
<dbReference type="InterPro" id="IPR036397">
    <property type="entry name" value="RNaseH_sf"/>
</dbReference>
<evidence type="ECO:0000256" key="12">
    <source>
        <dbReference type="ARBA" id="ARBA00022932"/>
    </source>
</evidence>
<evidence type="ECO:0000256" key="7">
    <source>
        <dbReference type="ARBA" id="ARBA00022705"/>
    </source>
</evidence>
<keyword evidence="11 20" id="KW-0862">Zinc</keyword>
<keyword evidence="15 20" id="KW-0238">DNA-binding</keyword>
<dbReference type="InterPro" id="IPR043502">
    <property type="entry name" value="DNA/RNA_pol_sf"/>
</dbReference>
<accession>A0A388L7M8</accession>
<keyword evidence="6 20" id="KW-0548">Nucleotidyltransferase</keyword>
<dbReference type="FunFam" id="1.10.132.60:FF:000007">
    <property type="entry name" value="DNA polymerase"/>
    <property type="match status" value="1"/>
</dbReference>
<feature type="region of interest" description="Disordered" evidence="21">
    <location>
        <begin position="49"/>
        <end position="80"/>
    </location>
</feature>
<dbReference type="SUPFAM" id="SSF53098">
    <property type="entry name" value="Ribonuclease H-like"/>
    <property type="match status" value="1"/>
</dbReference>
<evidence type="ECO:0000313" key="25">
    <source>
        <dbReference type="Proteomes" id="UP000265515"/>
    </source>
</evidence>
<dbReference type="STRING" id="69332.A0A388L7M8"/>
<comment type="subcellular location">
    <subcellularLocation>
        <location evidence="2 20">Nucleus</location>
    </subcellularLocation>
</comment>
<keyword evidence="13 20" id="KW-0408">Iron</keyword>
<dbReference type="Gene3D" id="3.90.1600.10">
    <property type="entry name" value="Palm domain of DNA polymerase"/>
    <property type="match status" value="1"/>
</dbReference>
<dbReference type="InterPro" id="IPR042087">
    <property type="entry name" value="DNA_pol_B_thumb"/>
</dbReference>
<keyword evidence="17 20" id="KW-0539">Nucleus</keyword>
<dbReference type="InterPro" id="IPR025687">
    <property type="entry name" value="Znf-C4pol"/>
</dbReference>
<dbReference type="PANTHER" id="PTHR45812:SF1">
    <property type="entry name" value="DNA POLYMERASE ZETA CATALYTIC SUBUNIT"/>
    <property type="match status" value="1"/>
</dbReference>
<evidence type="ECO:0000256" key="18">
    <source>
        <dbReference type="ARBA" id="ARBA00049244"/>
    </source>
</evidence>
<evidence type="ECO:0000256" key="15">
    <source>
        <dbReference type="ARBA" id="ARBA00023125"/>
    </source>
</evidence>
<dbReference type="InterPro" id="IPR017964">
    <property type="entry name" value="DNA-dir_DNA_pol_B_CS"/>
</dbReference>
<keyword evidence="9" id="KW-0227">DNA damage</keyword>
<gene>
    <name evidence="24" type="ORF">CBR_g26315</name>
</gene>
<organism evidence="24 25">
    <name type="scientific">Chara braunii</name>
    <name type="common">Braun's stonewort</name>
    <dbReference type="NCBI Taxonomy" id="69332"/>
    <lineage>
        <taxon>Eukaryota</taxon>
        <taxon>Viridiplantae</taxon>
        <taxon>Streptophyta</taxon>
        <taxon>Charophyceae</taxon>
        <taxon>Charales</taxon>
        <taxon>Characeae</taxon>
        <taxon>Chara</taxon>
    </lineage>
</organism>
<dbReference type="PRINTS" id="PR00106">
    <property type="entry name" value="DNAPOLB"/>
</dbReference>
<keyword evidence="5 20" id="KW-0808">Transferase</keyword>
<evidence type="ECO:0000256" key="5">
    <source>
        <dbReference type="ARBA" id="ARBA00022679"/>
    </source>
</evidence>
<evidence type="ECO:0000256" key="19">
    <source>
        <dbReference type="ARBA" id="ARBA00066055"/>
    </source>
</evidence>
<evidence type="ECO:0000256" key="2">
    <source>
        <dbReference type="ARBA" id="ARBA00004123"/>
    </source>
</evidence>
<dbReference type="InterPro" id="IPR023211">
    <property type="entry name" value="DNA_pol_palm_dom_sf"/>
</dbReference>
<keyword evidence="16" id="KW-0234">DNA repair</keyword>
<sequence length="864" mass="95668">MLIGWEIQGSSLGYLIERCAKLDLGLLKELSRTPPQPIPQTFFAFRSVSDDTGGAGRQGEDTDDGAGQQGGDTDVRGQVSRKNDIRALAPDDMAGLPEEMAEAINKEKTIGDDDWGRNHTSGILVTGRIVLNLWRIMRGEVKLGIYTCEAVVYAVLKRRLWKVSNRTLNLWFKRGAAGGRWRCIQHYVERARLNLKLMEQLDLVNRTSELARVFGIDFFSVFSRGSQYRVESMMVRLCHTQNYLLISPSRQQVATQPAMECLPLVMEPESRFYTSPVVVLDFQSLYPSMIIAYNLCFSTCLGRIAAGNPKKLGVTWLRLQRGLLAKLLNNLTIAPNGVMYAPSSVRPGILPRLLQEILSTRIMVKKAMKTLSPDQRVLHRVLNSRQFALKLIANVTYGYTAAGFSGRMPCAELADSIVQSGRRTLERAISMVEETKRWDARVVYGDTDSLFVLLEGRTREEAFRIGQEIAAEVTAANPPPVTLKMEKVYHPCVLLSKKRYVGYSYESPSQSKPLFDAKGIETVRRDSCPVVAKSMERALRILFESCDLSKVKQYLQRQWGRILSGRYNVQDFIFAKEVRLGTYSKRASVLPPAAVVATKAMAVDPRAEPRYGERIPYVVVHGEPGARLVDMVVDPHTLIDSNQNLRLHGTYYVTKQIIPALQRVFGLVGADLRSWFLEMPRIYRPTVAKRPSASGVKIAAAGSFAPGGRPRPAADSVVDIEELFEAGAGGRKLQGVGGKGGGRGFGAGTIDQYYLSQHCAVCTELTRSAEPVCAKCNEDKQLTALTLYGRAATLDREDRHIVEICHHCGGGDGGAAGGVACISLDCPIYFERKKVRSELLAAMSMALQWGRSSATRTREPSAGE</sequence>
<evidence type="ECO:0000256" key="10">
    <source>
        <dbReference type="ARBA" id="ARBA00022771"/>
    </source>
</evidence>
<dbReference type="GO" id="GO:0000724">
    <property type="term" value="P:double-strand break repair via homologous recombination"/>
    <property type="evidence" value="ECO:0007669"/>
    <property type="project" value="TreeGrafter"/>
</dbReference>
<feature type="domain" description="C4-type zinc-finger of DNA polymerase delta" evidence="23">
    <location>
        <begin position="759"/>
        <end position="832"/>
    </location>
</feature>
<dbReference type="InterPro" id="IPR006172">
    <property type="entry name" value="DNA-dir_DNA_pol_B"/>
</dbReference>
<evidence type="ECO:0000256" key="6">
    <source>
        <dbReference type="ARBA" id="ARBA00022695"/>
    </source>
</evidence>
<evidence type="ECO:0000256" key="16">
    <source>
        <dbReference type="ARBA" id="ARBA00023204"/>
    </source>
</evidence>
<keyword evidence="14 20" id="KW-0411">Iron-sulfur</keyword>
<evidence type="ECO:0000259" key="23">
    <source>
        <dbReference type="Pfam" id="PF14260"/>
    </source>
</evidence>
<proteinExistence type="inferred from homology"/>
<dbReference type="InterPro" id="IPR012337">
    <property type="entry name" value="RNaseH-like_sf"/>
</dbReference>
<dbReference type="Proteomes" id="UP000265515">
    <property type="component" value="Unassembled WGS sequence"/>
</dbReference>
<keyword evidence="10 20" id="KW-0863">Zinc-finger</keyword>
<dbReference type="GO" id="GO:0016035">
    <property type="term" value="C:zeta DNA polymerase complex"/>
    <property type="evidence" value="ECO:0007669"/>
    <property type="project" value="InterPro"/>
</dbReference>
<dbReference type="Gene3D" id="3.30.420.10">
    <property type="entry name" value="Ribonuclease H-like superfamily/Ribonuclease H"/>
    <property type="match status" value="1"/>
</dbReference>
<comment type="cofactor">
    <cofactor evidence="1 20">
        <name>[4Fe-4S] cluster</name>
        <dbReference type="ChEBI" id="CHEBI:49883"/>
    </cofactor>
</comment>
<dbReference type="Pfam" id="PF14260">
    <property type="entry name" value="zf-C4pol"/>
    <property type="match status" value="1"/>
</dbReference>
<dbReference type="SUPFAM" id="SSF56672">
    <property type="entry name" value="DNA/RNA polymerases"/>
    <property type="match status" value="1"/>
</dbReference>
<dbReference type="PROSITE" id="PS00116">
    <property type="entry name" value="DNA_POLYMERASE_B"/>
    <property type="match status" value="1"/>
</dbReference>
<evidence type="ECO:0000256" key="11">
    <source>
        <dbReference type="ARBA" id="ARBA00022833"/>
    </source>
</evidence>
<dbReference type="GO" id="GO:0005634">
    <property type="term" value="C:nucleus"/>
    <property type="evidence" value="ECO:0007669"/>
    <property type="project" value="UniProtKB-SubCell"/>
</dbReference>
<keyword evidence="12 20" id="KW-0239">DNA-directed DNA polymerase</keyword>
<dbReference type="SMART" id="SM00486">
    <property type="entry name" value="POLBc"/>
    <property type="match status" value="1"/>
</dbReference>
<protein>
    <recommendedName>
        <fullName evidence="20">DNA polymerase</fullName>
        <ecNumber evidence="20">2.7.7.7</ecNumber>
    </recommendedName>
</protein>
<evidence type="ECO:0000256" key="4">
    <source>
        <dbReference type="ARBA" id="ARBA00022485"/>
    </source>
</evidence>
<keyword evidence="8 20" id="KW-0479">Metal-binding</keyword>
<dbReference type="GO" id="GO:0042276">
    <property type="term" value="P:error-prone translesion synthesis"/>
    <property type="evidence" value="ECO:0007669"/>
    <property type="project" value="TreeGrafter"/>
</dbReference>
<evidence type="ECO:0000259" key="22">
    <source>
        <dbReference type="Pfam" id="PF00136"/>
    </source>
</evidence>
<dbReference type="GO" id="GO:0003887">
    <property type="term" value="F:DNA-directed DNA polymerase activity"/>
    <property type="evidence" value="ECO:0007669"/>
    <property type="project" value="UniProtKB-KW"/>
</dbReference>
<comment type="similarity">
    <text evidence="3 20">Belongs to the DNA polymerase type-B family.</text>
</comment>
<keyword evidence="25" id="KW-1185">Reference proteome</keyword>
<comment type="caution">
    <text evidence="24">The sequence shown here is derived from an EMBL/GenBank/DDBJ whole genome shotgun (WGS) entry which is preliminary data.</text>
</comment>
<dbReference type="OMA" id="NAQYYIT"/>
<keyword evidence="7 20" id="KW-0235">DNA replication</keyword>
<dbReference type="GO" id="GO:0003677">
    <property type="term" value="F:DNA binding"/>
    <property type="evidence" value="ECO:0007669"/>
    <property type="project" value="UniProtKB-KW"/>
</dbReference>
<evidence type="ECO:0000256" key="21">
    <source>
        <dbReference type="SAM" id="MobiDB-lite"/>
    </source>
</evidence>
<dbReference type="PANTHER" id="PTHR45812">
    <property type="entry name" value="DNA POLYMERASE ZETA CATALYTIC SUBUNIT"/>
    <property type="match status" value="1"/>
</dbReference>
<evidence type="ECO:0000256" key="8">
    <source>
        <dbReference type="ARBA" id="ARBA00022723"/>
    </source>
</evidence>
<evidence type="ECO:0000256" key="3">
    <source>
        <dbReference type="ARBA" id="ARBA00005755"/>
    </source>
</evidence>
<evidence type="ECO:0000256" key="17">
    <source>
        <dbReference type="ARBA" id="ARBA00023242"/>
    </source>
</evidence>
<evidence type="ECO:0000313" key="24">
    <source>
        <dbReference type="EMBL" id="GBG78284.1"/>
    </source>
</evidence>
<comment type="catalytic activity">
    <reaction evidence="18 20">
        <text>DNA(n) + a 2'-deoxyribonucleoside 5'-triphosphate = DNA(n+1) + diphosphate</text>
        <dbReference type="Rhea" id="RHEA:22508"/>
        <dbReference type="Rhea" id="RHEA-COMP:17339"/>
        <dbReference type="Rhea" id="RHEA-COMP:17340"/>
        <dbReference type="ChEBI" id="CHEBI:33019"/>
        <dbReference type="ChEBI" id="CHEBI:61560"/>
        <dbReference type="ChEBI" id="CHEBI:173112"/>
        <dbReference type="EC" id="2.7.7.7"/>
    </reaction>
</comment>
<evidence type="ECO:0000256" key="20">
    <source>
        <dbReference type="RuleBase" id="RU000442"/>
    </source>
</evidence>
<name>A0A388L7M8_CHABU</name>
<dbReference type="GO" id="GO:0008270">
    <property type="term" value="F:zinc ion binding"/>
    <property type="evidence" value="ECO:0007669"/>
    <property type="project" value="UniProtKB-KW"/>
</dbReference>
<dbReference type="OrthoDB" id="2020145at2759"/>
<evidence type="ECO:0000256" key="14">
    <source>
        <dbReference type="ARBA" id="ARBA00023014"/>
    </source>
</evidence>
<dbReference type="EMBL" id="BFEA01000291">
    <property type="protein sequence ID" value="GBG78284.1"/>
    <property type="molecule type" value="Genomic_DNA"/>
</dbReference>
<comment type="subunit">
    <text evidence="19">Forms DNA polymerase zeta with REV7.</text>
</comment>
<dbReference type="FunFam" id="1.10.287.690:FF:000002">
    <property type="entry name" value="DNA polymerase zeta"/>
    <property type="match status" value="1"/>
</dbReference>
<feature type="domain" description="DNA-directed DNA polymerase family B multifunctional" evidence="22">
    <location>
        <begin position="218"/>
        <end position="665"/>
    </location>
</feature>
<dbReference type="Pfam" id="PF00136">
    <property type="entry name" value="DNA_pol_B"/>
    <property type="match status" value="1"/>
</dbReference>
<dbReference type="GO" id="GO:0006260">
    <property type="term" value="P:DNA replication"/>
    <property type="evidence" value="ECO:0007669"/>
    <property type="project" value="UniProtKB-KW"/>
</dbReference>
<evidence type="ECO:0000256" key="1">
    <source>
        <dbReference type="ARBA" id="ARBA00001966"/>
    </source>
</evidence>
<dbReference type="InterPro" id="IPR006134">
    <property type="entry name" value="DNA-dir_DNA_pol_B_multi_dom"/>
</dbReference>
<dbReference type="EC" id="2.7.7.7" evidence="20"/>
<keyword evidence="4 20" id="KW-0004">4Fe-4S</keyword>
<dbReference type="Gene3D" id="1.10.132.60">
    <property type="entry name" value="DNA polymerase family B, C-terminal domain"/>
    <property type="match status" value="1"/>
</dbReference>
<evidence type="ECO:0000256" key="9">
    <source>
        <dbReference type="ARBA" id="ARBA00022763"/>
    </source>
</evidence>
<reference evidence="24 25" key="1">
    <citation type="journal article" date="2018" name="Cell">
        <title>The Chara Genome: Secondary Complexity and Implications for Plant Terrestrialization.</title>
        <authorList>
            <person name="Nishiyama T."/>
            <person name="Sakayama H."/>
            <person name="Vries J.D."/>
            <person name="Buschmann H."/>
            <person name="Saint-Marcoux D."/>
            <person name="Ullrich K.K."/>
            <person name="Haas F.B."/>
            <person name="Vanderstraeten L."/>
            <person name="Becker D."/>
            <person name="Lang D."/>
            <person name="Vosolsobe S."/>
            <person name="Rombauts S."/>
            <person name="Wilhelmsson P.K.I."/>
            <person name="Janitza P."/>
            <person name="Kern R."/>
            <person name="Heyl A."/>
            <person name="Rumpler F."/>
            <person name="Villalobos L.I.A.C."/>
            <person name="Clay J.M."/>
            <person name="Skokan R."/>
            <person name="Toyoda A."/>
            <person name="Suzuki Y."/>
            <person name="Kagoshima H."/>
            <person name="Schijlen E."/>
            <person name="Tajeshwar N."/>
            <person name="Catarino B."/>
            <person name="Hetherington A.J."/>
            <person name="Saltykova A."/>
            <person name="Bonnot C."/>
            <person name="Breuninger H."/>
            <person name="Symeonidi A."/>
            <person name="Radhakrishnan G.V."/>
            <person name="Van Nieuwerburgh F."/>
            <person name="Deforce D."/>
            <person name="Chang C."/>
            <person name="Karol K.G."/>
            <person name="Hedrich R."/>
            <person name="Ulvskov P."/>
            <person name="Glockner G."/>
            <person name="Delwiche C.F."/>
            <person name="Petrasek J."/>
            <person name="Van de Peer Y."/>
            <person name="Friml J."/>
            <person name="Beilby M."/>
            <person name="Dolan L."/>
            <person name="Kohara Y."/>
            <person name="Sugano S."/>
            <person name="Fujiyama A."/>
            <person name="Delaux P.-M."/>
            <person name="Quint M."/>
            <person name="TheiBen G."/>
            <person name="Hagemann M."/>
            <person name="Harholt J."/>
            <person name="Dunand C."/>
            <person name="Zachgo S."/>
            <person name="Langdale J."/>
            <person name="Maumus F."/>
            <person name="Straeten D.V.D."/>
            <person name="Gould S.B."/>
            <person name="Rensing S.A."/>
        </authorList>
    </citation>
    <scope>NUCLEOTIDE SEQUENCE [LARGE SCALE GENOMIC DNA]</scope>
    <source>
        <strain evidence="24 25">S276</strain>
    </source>
</reference>
<dbReference type="Gramene" id="GBG78284">
    <property type="protein sequence ID" value="GBG78284"/>
    <property type="gene ID" value="CBR_g26315"/>
</dbReference>
<dbReference type="CDD" id="cd05534">
    <property type="entry name" value="POLBc_zeta"/>
    <property type="match status" value="1"/>
</dbReference>
<dbReference type="InterPro" id="IPR030559">
    <property type="entry name" value="PolZ_Rev3"/>
</dbReference>
<evidence type="ECO:0000256" key="13">
    <source>
        <dbReference type="ARBA" id="ARBA00023004"/>
    </source>
</evidence>